<feature type="transmembrane region" description="Helical" evidence="2">
    <location>
        <begin position="103"/>
        <end position="123"/>
    </location>
</feature>
<evidence type="ECO:0000313" key="3">
    <source>
        <dbReference type="EMBL" id="ACY19874.1"/>
    </source>
</evidence>
<feature type="compositionally biased region" description="Low complexity" evidence="1">
    <location>
        <begin position="131"/>
        <end position="147"/>
    </location>
</feature>
<sequence length="339" mass="35664">MPGIDLYQIYGLDRTHPPEALAAALTDQLNRVDPRDTLTRSRIDTARAILGDPQRRAAYDRQLGDPSAPSVTEEALARISGRPVPTAPRPSLRAQFASKQVRIVSAITAALALVLVVGITAVACSGGGDSGTAASGGDAGNGSTAAAPSSGDAGCEPSNNEYTSRAKWDGSRSTAPSYEVALTRRIALPRSMPWTDRVLGGTDYYRIGDGFRINYRGLAQLQDRSIGVFQGPDPSDASTPTAIVTTVSQDGAIVSTRDYAGADAPLPAGFDLARTTLAGYFRISAADGVSIPAAATGTEQEQAYAEQILPDAFDEHTVWVIMRGEEGAIFKATFQRCTN</sequence>
<dbReference type="AlphaFoldDB" id="D0LEF6"/>
<dbReference type="STRING" id="526226.Gbro_0544"/>
<dbReference type="KEGG" id="gbr:Gbro_0544"/>
<proteinExistence type="predicted"/>
<dbReference type="OrthoDB" id="4376492at2"/>
<keyword evidence="2" id="KW-0472">Membrane</keyword>
<organism evidence="3 4">
    <name type="scientific">Gordonia bronchialis (strain ATCC 25592 / DSM 43247 / BCRC 13721 / JCM 3198 / KCTC 3076 / NBRC 16047 / NCTC 10667)</name>
    <name type="common">Rhodococcus bronchialis</name>
    <dbReference type="NCBI Taxonomy" id="526226"/>
    <lineage>
        <taxon>Bacteria</taxon>
        <taxon>Bacillati</taxon>
        <taxon>Actinomycetota</taxon>
        <taxon>Actinomycetes</taxon>
        <taxon>Mycobacteriales</taxon>
        <taxon>Gordoniaceae</taxon>
        <taxon>Gordonia</taxon>
    </lineage>
</organism>
<dbReference type="eggNOG" id="COG2267">
    <property type="taxonomic scope" value="Bacteria"/>
</dbReference>
<protein>
    <submittedName>
        <fullName evidence="3">Heat shock protein DnaJ domain protein</fullName>
    </submittedName>
</protein>
<evidence type="ECO:0000256" key="1">
    <source>
        <dbReference type="SAM" id="MobiDB-lite"/>
    </source>
</evidence>
<evidence type="ECO:0000313" key="4">
    <source>
        <dbReference type="Proteomes" id="UP000001219"/>
    </source>
</evidence>
<keyword evidence="2" id="KW-0812">Transmembrane</keyword>
<reference evidence="4" key="1">
    <citation type="submission" date="2009-10" db="EMBL/GenBank/DDBJ databases">
        <title>The complete chromosome of Gordonia bronchialis DSM 43247.</title>
        <authorList>
            <consortium name="US DOE Joint Genome Institute (JGI-PGF)"/>
            <person name="Lucas S."/>
            <person name="Copeland A."/>
            <person name="Lapidus A."/>
            <person name="Glavina del Rio T."/>
            <person name="Dalin E."/>
            <person name="Tice H."/>
            <person name="Bruce D."/>
            <person name="Goodwin L."/>
            <person name="Pitluck S."/>
            <person name="Kyrpides N."/>
            <person name="Mavromatis K."/>
            <person name="Ivanova N."/>
            <person name="Ovchinnikova G."/>
            <person name="Saunders E."/>
            <person name="Brettin T."/>
            <person name="Detter J.C."/>
            <person name="Han C."/>
            <person name="Larimer F."/>
            <person name="Land M."/>
            <person name="Hauser L."/>
            <person name="Markowitz V."/>
            <person name="Cheng J.-F."/>
            <person name="Hugenholtz P."/>
            <person name="Woyke T."/>
            <person name="Wu D."/>
            <person name="Jando M."/>
            <person name="Schneider S."/>
            <person name="Goeker M."/>
            <person name="Klenk H.-P."/>
            <person name="Eisen J.A."/>
        </authorList>
    </citation>
    <scope>NUCLEOTIDE SEQUENCE [LARGE SCALE GENOMIC DNA]</scope>
    <source>
        <strain evidence="4">ATCC 25592 / DSM 43247 / BCRC 13721 / JCM 3198 / KCTC 3076 / NBRC 16047 / NCTC 10667</strain>
    </source>
</reference>
<dbReference type="HOGENOM" id="CLU_818268_0_0_11"/>
<reference evidence="3 4" key="2">
    <citation type="journal article" date="2010" name="Stand. Genomic Sci.">
        <title>Complete genome sequence of Gordonia bronchialis type strain (3410).</title>
        <authorList>
            <person name="Ivanova N."/>
            <person name="Sikorski J."/>
            <person name="Jando M."/>
            <person name="Lapidus A."/>
            <person name="Nolan M."/>
            <person name="Lucas S."/>
            <person name="Del Rio T.G."/>
            <person name="Tice H."/>
            <person name="Copeland A."/>
            <person name="Cheng J.F."/>
            <person name="Chen F."/>
            <person name="Bruce D."/>
            <person name="Goodwin L."/>
            <person name="Pitluck S."/>
            <person name="Mavromatis K."/>
            <person name="Ovchinnikova G."/>
            <person name="Pati A."/>
            <person name="Chen A."/>
            <person name="Palaniappan K."/>
            <person name="Land M."/>
            <person name="Hauser L."/>
            <person name="Chang Y.J."/>
            <person name="Jeffries C.D."/>
            <person name="Chain P."/>
            <person name="Saunders E."/>
            <person name="Han C."/>
            <person name="Detter J.C."/>
            <person name="Brettin T."/>
            <person name="Rohde M."/>
            <person name="Goker M."/>
            <person name="Bristow J."/>
            <person name="Eisen J.A."/>
            <person name="Markowitz V."/>
            <person name="Hugenholtz P."/>
            <person name="Klenk H.P."/>
            <person name="Kyrpides N.C."/>
        </authorList>
    </citation>
    <scope>NUCLEOTIDE SEQUENCE [LARGE SCALE GENOMIC DNA]</scope>
    <source>
        <strain evidence="4">ATCC 25592 / DSM 43247 / BCRC 13721 / JCM 3198 / KCTC 3076 / NBRC 16047 / NCTC 10667</strain>
    </source>
</reference>
<feature type="region of interest" description="Disordered" evidence="1">
    <location>
        <begin position="130"/>
        <end position="174"/>
    </location>
</feature>
<dbReference type="Proteomes" id="UP000001219">
    <property type="component" value="Chromosome"/>
</dbReference>
<dbReference type="RefSeq" id="WP_012832462.1">
    <property type="nucleotide sequence ID" value="NC_013441.1"/>
</dbReference>
<dbReference type="EMBL" id="CP001802">
    <property type="protein sequence ID" value="ACY19874.1"/>
    <property type="molecule type" value="Genomic_DNA"/>
</dbReference>
<keyword evidence="2" id="KW-1133">Transmembrane helix</keyword>
<name>D0LEF6_GORB4</name>
<keyword evidence="4" id="KW-1185">Reference proteome</keyword>
<evidence type="ECO:0000256" key="2">
    <source>
        <dbReference type="SAM" id="Phobius"/>
    </source>
</evidence>
<accession>D0LEF6</accession>
<keyword evidence="3" id="KW-0346">Stress response</keyword>
<gene>
    <name evidence="3" type="ordered locus">Gbro_0544</name>
</gene>